<dbReference type="AlphaFoldDB" id="A0AAD7B4X5"/>
<comment type="caution">
    <text evidence="2">The sequence shown here is derived from an EMBL/GenBank/DDBJ whole genome shotgun (WGS) entry which is preliminary data.</text>
</comment>
<reference evidence="2" key="1">
    <citation type="submission" date="2023-03" db="EMBL/GenBank/DDBJ databases">
        <title>Massive genome expansion in bonnet fungi (Mycena s.s.) driven by repeated elements and novel gene families across ecological guilds.</title>
        <authorList>
            <consortium name="Lawrence Berkeley National Laboratory"/>
            <person name="Harder C.B."/>
            <person name="Miyauchi S."/>
            <person name="Viragh M."/>
            <person name="Kuo A."/>
            <person name="Thoen E."/>
            <person name="Andreopoulos B."/>
            <person name="Lu D."/>
            <person name="Skrede I."/>
            <person name="Drula E."/>
            <person name="Henrissat B."/>
            <person name="Morin E."/>
            <person name="Kohler A."/>
            <person name="Barry K."/>
            <person name="LaButti K."/>
            <person name="Morin E."/>
            <person name="Salamov A."/>
            <person name="Lipzen A."/>
            <person name="Mereny Z."/>
            <person name="Hegedus B."/>
            <person name="Baldrian P."/>
            <person name="Stursova M."/>
            <person name="Weitz H."/>
            <person name="Taylor A."/>
            <person name="Grigoriev I.V."/>
            <person name="Nagy L.G."/>
            <person name="Martin F."/>
            <person name="Kauserud H."/>
        </authorList>
    </citation>
    <scope>NUCLEOTIDE SEQUENCE</scope>
    <source>
        <strain evidence="2">9284</strain>
    </source>
</reference>
<evidence type="ECO:0000256" key="1">
    <source>
        <dbReference type="SAM" id="SignalP"/>
    </source>
</evidence>
<keyword evidence="3" id="KW-1185">Reference proteome</keyword>
<evidence type="ECO:0000313" key="3">
    <source>
        <dbReference type="Proteomes" id="UP001221142"/>
    </source>
</evidence>
<dbReference type="Proteomes" id="UP001221142">
    <property type="component" value="Unassembled WGS sequence"/>
</dbReference>
<evidence type="ECO:0000313" key="2">
    <source>
        <dbReference type="EMBL" id="KAJ7610791.1"/>
    </source>
</evidence>
<feature type="signal peptide" evidence="1">
    <location>
        <begin position="1"/>
        <end position="20"/>
    </location>
</feature>
<dbReference type="EMBL" id="JARKIF010000034">
    <property type="protein sequence ID" value="KAJ7610791.1"/>
    <property type="molecule type" value="Genomic_DNA"/>
</dbReference>
<sequence length="120" mass="12929">MHSCLMLLWVGLSMIHSGQRSGGARVPPTEVERLRPRPAEAVHNPKLKLPSLCVIISDTCHCSAADICFVASYTGTERWMDGHAVPAASAVLNSFVEVEGGDADLAWDGFEMIYGMVMPG</sequence>
<organism evidence="2 3">
    <name type="scientific">Roridomyces roridus</name>
    <dbReference type="NCBI Taxonomy" id="1738132"/>
    <lineage>
        <taxon>Eukaryota</taxon>
        <taxon>Fungi</taxon>
        <taxon>Dikarya</taxon>
        <taxon>Basidiomycota</taxon>
        <taxon>Agaricomycotina</taxon>
        <taxon>Agaricomycetes</taxon>
        <taxon>Agaricomycetidae</taxon>
        <taxon>Agaricales</taxon>
        <taxon>Marasmiineae</taxon>
        <taxon>Mycenaceae</taxon>
        <taxon>Roridomyces</taxon>
    </lineage>
</organism>
<accession>A0AAD7B4X5</accession>
<name>A0AAD7B4X5_9AGAR</name>
<protein>
    <submittedName>
        <fullName evidence="2">Uncharacterized protein</fullName>
    </submittedName>
</protein>
<proteinExistence type="predicted"/>
<keyword evidence="1" id="KW-0732">Signal</keyword>
<feature type="chain" id="PRO_5042226037" evidence="1">
    <location>
        <begin position="21"/>
        <end position="120"/>
    </location>
</feature>
<gene>
    <name evidence="2" type="ORF">FB45DRAFT_324588</name>
</gene>